<evidence type="ECO:0000256" key="1">
    <source>
        <dbReference type="SAM" id="MobiDB-lite"/>
    </source>
</evidence>
<feature type="compositionally biased region" description="Basic and acidic residues" evidence="1">
    <location>
        <begin position="1246"/>
        <end position="1259"/>
    </location>
</feature>
<proteinExistence type="predicted"/>
<name>A0A8E2DKN8_9APHY</name>
<feature type="compositionally biased region" description="Basic residues" evidence="1">
    <location>
        <begin position="1"/>
        <end position="12"/>
    </location>
</feature>
<feature type="compositionally biased region" description="Low complexity" evidence="1">
    <location>
        <begin position="1306"/>
        <end position="1318"/>
    </location>
</feature>
<feature type="compositionally biased region" description="Pro residues" evidence="1">
    <location>
        <begin position="1068"/>
        <end position="1079"/>
    </location>
</feature>
<evidence type="ECO:0000313" key="2">
    <source>
        <dbReference type="EMBL" id="OCH89049.1"/>
    </source>
</evidence>
<feature type="region of interest" description="Disordered" evidence="1">
    <location>
        <begin position="285"/>
        <end position="1376"/>
    </location>
</feature>
<feature type="compositionally biased region" description="Low complexity" evidence="1">
    <location>
        <begin position="296"/>
        <end position="317"/>
    </location>
</feature>
<feature type="compositionally biased region" description="Gly residues" evidence="1">
    <location>
        <begin position="415"/>
        <end position="427"/>
    </location>
</feature>
<dbReference type="OrthoDB" id="3184410at2759"/>
<feature type="compositionally biased region" description="Basic and acidic residues" evidence="1">
    <location>
        <begin position="1096"/>
        <end position="1128"/>
    </location>
</feature>
<feature type="compositionally biased region" description="Basic and acidic residues" evidence="1">
    <location>
        <begin position="700"/>
        <end position="710"/>
    </location>
</feature>
<accession>A0A8E2DKN8</accession>
<evidence type="ECO:0000313" key="3">
    <source>
        <dbReference type="Proteomes" id="UP000250043"/>
    </source>
</evidence>
<feature type="compositionally biased region" description="Basic and acidic residues" evidence="1">
    <location>
        <begin position="820"/>
        <end position="844"/>
    </location>
</feature>
<organism evidence="2 3">
    <name type="scientific">Obba rivulosa</name>
    <dbReference type="NCBI Taxonomy" id="1052685"/>
    <lineage>
        <taxon>Eukaryota</taxon>
        <taxon>Fungi</taxon>
        <taxon>Dikarya</taxon>
        <taxon>Basidiomycota</taxon>
        <taxon>Agaricomycotina</taxon>
        <taxon>Agaricomycetes</taxon>
        <taxon>Polyporales</taxon>
        <taxon>Gelatoporiaceae</taxon>
        <taxon>Obba</taxon>
    </lineage>
</organism>
<feature type="region of interest" description="Disordered" evidence="1">
    <location>
        <begin position="1"/>
        <end position="66"/>
    </location>
</feature>
<feature type="compositionally biased region" description="Basic and acidic residues" evidence="1">
    <location>
        <begin position="678"/>
        <end position="687"/>
    </location>
</feature>
<feature type="compositionally biased region" description="Basic and acidic residues" evidence="1">
    <location>
        <begin position="863"/>
        <end position="900"/>
    </location>
</feature>
<feature type="compositionally biased region" description="Pro residues" evidence="1">
    <location>
        <begin position="98"/>
        <end position="117"/>
    </location>
</feature>
<feature type="compositionally biased region" description="Basic and acidic residues" evidence="1">
    <location>
        <begin position="604"/>
        <end position="614"/>
    </location>
</feature>
<feature type="compositionally biased region" description="Basic and acidic residues" evidence="1">
    <location>
        <begin position="431"/>
        <end position="536"/>
    </location>
</feature>
<feature type="compositionally biased region" description="Basic and acidic residues" evidence="1">
    <location>
        <begin position="1197"/>
        <end position="1214"/>
    </location>
</feature>
<sequence>MATRQNKKRKGRNNAINRERTVTTLTEGPESSFLIPTPTEEPAGSIMSSPFSIASGPGNPPNMPPPGFAMNVNPGFAPFPYNNVGYIQPMSGPTFGPQHPPMGPPPQQFFHQPPPPQQHQHQSIAPNPSLPPGQSDLEVLEKLKQQIKNGQHEFFRAVPQPLALANLYLGPQSAPAQAPVQPPSEPPQQVQDRFDTSKLRNELPSAAPAAATNGSAVSGVRGAPQPSEAREGPKKPSVPSAVSEPQPPPNVLPASSPAIMPYPANIAFLPSQNASVASAVPPRISRFDESAQRHISASGPAPAPASAVQPQSAQPPAMDGKPSAPSGVPDSSQRPPHPDSAQPSSARQPPPVVKQEPLSAVHPLSERSPVQNHVQAARQPGEISPAKSSVSDSRDEVRPRDWYRNGQDDKPRYGNGNGIGHHNGNGLGNNYERRGFYDREKERERDRDRDRDWERERDRRDPRGNYDRFRDERRDERPRPFDRRGLPLPDSRHYDSRYDNGRKYDPKGPDVRSPPEDRGPPPRSAEDRDRPLHRTPPDSSPTRAPVDDRRPMPPPAADERPPRPPVLDDRRPVPPPAADERPLRPPILEDRRGPAQPPLSSSDRQMRPSEDRRVPPSPVANADRVTARPPPPEDRRPPAVEDRRAPGPPPASSAGDRPVRPLLDDRRPPAPLPPSGDRPLRPEERRSPPGPLSATASGDRSIRPGEERRLIPPSPVPADRQVRPADERRAPPLPIPANLDRARPPPMEDRQPLLDDRRPPVDDRRPPFDDRRPPPPTADRQTRPTIDVRRAPIPPSEDRAARPATGPSAETAPVRPPPVLEERGARPPEDRPPRAAVPLEERISRVPPTLQERLGHPPVSAGRPDDRHAHPPTLEERLSRPPPTLEERLLHPPAADERTTHSGPPSGDDRLARPPPSALPPSVSDRGARPTLGPGPADDRSILLAEPARLPPPADRTGRPDDHGRPSVSDRFMRPPSPVHSERGPRPGPFIPARAASVARDSSRPPYKPSHSPVRADIRDRDFRPTGEPPRDRVPYRPEPDRFTDRRSDMMDVDPPATRFAESRPPYRRPSPPPPPPDSYPARTERGWVPNDTYAEEPRRPPVDSHSFNRDWRPDERRYDTEWDRSWERPSTAGARDCDRDTRYPEREAGPPHGWETREERERRVSGTFAAPEPPAAHARPFEQRSLGARLSDAYPADDRGYPRELDRDRDRPRYPPVDASPPVPTFSRVRPRSPSPVRRGGPPVDDMRPPVKRARDDTYGGPSGYYPPAPVAAEPPRGGPPGDYAPRMRTPPPAGGGGAYYDNRPTPAGAPYGTGAPPRDREYVDRERAPDVGGYGYERREPMARMPPPRSPPSYGRGGYGRPGDDRRYSMPPRA</sequence>
<feature type="compositionally biased region" description="Basic and acidic residues" evidence="1">
    <location>
        <begin position="740"/>
        <end position="773"/>
    </location>
</feature>
<feature type="region of interest" description="Disordered" evidence="1">
    <location>
        <begin position="90"/>
        <end position="136"/>
    </location>
</feature>
<feature type="compositionally biased region" description="Basic and acidic residues" evidence="1">
    <location>
        <begin position="657"/>
        <end position="668"/>
    </location>
</feature>
<protein>
    <submittedName>
        <fullName evidence="2">Uncharacterized protein</fullName>
    </submittedName>
</protein>
<feature type="compositionally biased region" description="Basic and acidic residues" evidence="1">
    <location>
        <begin position="545"/>
        <end position="593"/>
    </location>
</feature>
<dbReference type="EMBL" id="KV722436">
    <property type="protein sequence ID" value="OCH89049.1"/>
    <property type="molecule type" value="Genomic_DNA"/>
</dbReference>
<feature type="compositionally biased region" description="Basic and acidic residues" evidence="1">
    <location>
        <begin position="631"/>
        <end position="645"/>
    </location>
</feature>
<gene>
    <name evidence="2" type="ORF">OBBRIDRAFT_794632</name>
</gene>
<keyword evidence="3" id="KW-1185">Reference proteome</keyword>
<dbReference type="Proteomes" id="UP000250043">
    <property type="component" value="Unassembled WGS sequence"/>
</dbReference>
<feature type="compositionally biased region" description="Basic and acidic residues" evidence="1">
    <location>
        <begin position="780"/>
        <end position="801"/>
    </location>
</feature>
<feature type="compositionally biased region" description="Basic and acidic residues" evidence="1">
    <location>
        <begin position="392"/>
        <end position="412"/>
    </location>
</feature>
<feature type="compositionally biased region" description="Basic and acidic residues" evidence="1">
    <location>
        <begin position="1014"/>
        <end position="1050"/>
    </location>
</feature>
<feature type="compositionally biased region" description="Low complexity" evidence="1">
    <location>
        <begin position="1236"/>
        <end position="1245"/>
    </location>
</feature>
<feature type="compositionally biased region" description="Basic and acidic residues" evidence="1">
    <location>
        <begin position="720"/>
        <end position="730"/>
    </location>
</feature>
<reference evidence="2 3" key="1">
    <citation type="submission" date="2016-07" db="EMBL/GenBank/DDBJ databases">
        <title>Draft genome of the white-rot fungus Obba rivulosa 3A-2.</title>
        <authorList>
            <consortium name="DOE Joint Genome Institute"/>
            <person name="Miettinen O."/>
            <person name="Riley R."/>
            <person name="Acob R."/>
            <person name="Barry K."/>
            <person name="Cullen D."/>
            <person name="De Vries R."/>
            <person name="Hainaut M."/>
            <person name="Hatakka A."/>
            <person name="Henrissat B."/>
            <person name="Hilden K."/>
            <person name="Kuo R."/>
            <person name="Labutti K."/>
            <person name="Lipzen A."/>
            <person name="Makela M.R."/>
            <person name="Sandor L."/>
            <person name="Spatafora J.W."/>
            <person name="Grigoriev I.V."/>
            <person name="Hibbett D.S."/>
        </authorList>
    </citation>
    <scope>NUCLEOTIDE SEQUENCE [LARGE SCALE GENOMIC DNA]</scope>
    <source>
        <strain evidence="2 3">3A-2</strain>
    </source>
</reference>
<feature type="compositionally biased region" description="Basic and acidic residues" evidence="1">
    <location>
        <begin position="1319"/>
        <end position="1331"/>
    </location>
</feature>
<feature type="compositionally biased region" description="Basic and acidic residues" evidence="1">
    <location>
        <begin position="1136"/>
        <end position="1165"/>
    </location>
</feature>
<feature type="compositionally biased region" description="Pro residues" evidence="1">
    <location>
        <begin position="1215"/>
        <end position="1225"/>
    </location>
</feature>
<feature type="compositionally biased region" description="Basic and acidic residues" evidence="1">
    <location>
        <begin position="956"/>
        <end position="965"/>
    </location>
</feature>
<feature type="region of interest" description="Disordered" evidence="1">
    <location>
        <begin position="200"/>
        <end position="261"/>
    </location>
</feature>